<proteinExistence type="predicted"/>
<comment type="caution">
    <text evidence="2">The sequence shown here is derived from an EMBL/GenBank/DDBJ whole genome shotgun (WGS) entry which is preliminary data.</text>
</comment>
<dbReference type="InterPro" id="IPR003609">
    <property type="entry name" value="Pan_app"/>
</dbReference>
<dbReference type="OrthoDB" id="504708at2759"/>
<evidence type="ECO:0000313" key="2">
    <source>
        <dbReference type="EMBL" id="PVD26705.1"/>
    </source>
</evidence>
<keyword evidence="3" id="KW-1185">Reference proteome</keyword>
<dbReference type="EMBL" id="PZQS01000008">
    <property type="protein sequence ID" value="PVD26705.1"/>
    <property type="molecule type" value="Genomic_DNA"/>
</dbReference>
<sequence length="113" mass="12845">MGWLVLPAVSKCDCLVSALSKWHNVNCTTDDDCNQPHAACYQHLCRCEAGYFYTTKDTCTSTCSTGELQDNFTEYPDSALHVYHLDRLDGLTVEDCKDRCQDDKRCLTFDFRG</sequence>
<reference evidence="2 3" key="1">
    <citation type="submission" date="2018-04" db="EMBL/GenBank/DDBJ databases">
        <title>The genome of golden apple snail Pomacea canaliculata provides insight into stress tolerance and invasive adaptation.</title>
        <authorList>
            <person name="Liu C."/>
            <person name="Liu B."/>
            <person name="Ren Y."/>
            <person name="Zhang Y."/>
            <person name="Wang H."/>
            <person name="Li S."/>
            <person name="Jiang F."/>
            <person name="Yin L."/>
            <person name="Zhang G."/>
            <person name="Qian W."/>
            <person name="Fan W."/>
        </authorList>
    </citation>
    <scope>NUCLEOTIDE SEQUENCE [LARGE SCALE GENOMIC DNA]</scope>
    <source>
        <strain evidence="2">SZHN2017</strain>
        <tissue evidence="2">Muscle</tissue>
    </source>
</reference>
<name>A0A2T7NZW8_POMCA</name>
<dbReference type="AlphaFoldDB" id="A0A2T7NZW8"/>
<protein>
    <recommendedName>
        <fullName evidence="1">Apple domain-containing protein</fullName>
    </recommendedName>
</protein>
<dbReference type="PROSITE" id="PS50948">
    <property type="entry name" value="PAN"/>
    <property type="match status" value="1"/>
</dbReference>
<accession>A0A2T7NZW8</accession>
<evidence type="ECO:0000259" key="1">
    <source>
        <dbReference type="PROSITE" id="PS50948"/>
    </source>
</evidence>
<evidence type="ECO:0000313" key="3">
    <source>
        <dbReference type="Proteomes" id="UP000245119"/>
    </source>
</evidence>
<gene>
    <name evidence="2" type="ORF">C0Q70_14383</name>
</gene>
<organism evidence="2 3">
    <name type="scientific">Pomacea canaliculata</name>
    <name type="common">Golden apple snail</name>
    <dbReference type="NCBI Taxonomy" id="400727"/>
    <lineage>
        <taxon>Eukaryota</taxon>
        <taxon>Metazoa</taxon>
        <taxon>Spiralia</taxon>
        <taxon>Lophotrochozoa</taxon>
        <taxon>Mollusca</taxon>
        <taxon>Gastropoda</taxon>
        <taxon>Caenogastropoda</taxon>
        <taxon>Architaenioglossa</taxon>
        <taxon>Ampullarioidea</taxon>
        <taxon>Ampullariidae</taxon>
        <taxon>Pomacea</taxon>
    </lineage>
</organism>
<dbReference type="Proteomes" id="UP000245119">
    <property type="component" value="Linkage Group LG8"/>
</dbReference>
<feature type="domain" description="Apple" evidence="1">
    <location>
        <begin position="63"/>
        <end position="113"/>
    </location>
</feature>